<dbReference type="Proteomes" id="UP000567293">
    <property type="component" value="Unassembled WGS sequence"/>
</dbReference>
<accession>A0A7V8SXT7</accession>
<gene>
    <name evidence="2" type="ORF">HRJ53_15190</name>
</gene>
<dbReference type="InterPro" id="IPR046699">
    <property type="entry name" value="ARPP-1"/>
</dbReference>
<proteinExistence type="predicted"/>
<evidence type="ECO:0000313" key="3">
    <source>
        <dbReference type="Proteomes" id="UP000567293"/>
    </source>
</evidence>
<dbReference type="AlphaFoldDB" id="A0A7V8SXT7"/>
<reference evidence="2" key="1">
    <citation type="submission" date="2020-06" db="EMBL/GenBank/DDBJ databases">
        <title>Legume-microbial interactions unlock mineral nutrients during tropical forest succession.</title>
        <authorList>
            <person name="Epihov D.Z."/>
        </authorList>
    </citation>
    <scope>NUCLEOTIDE SEQUENCE [LARGE SCALE GENOMIC DNA]</scope>
    <source>
        <strain evidence="2">Pan2503</strain>
    </source>
</reference>
<feature type="domain" description="ARG and Rhodanese-Phosphatase-superfamily-associated" evidence="1">
    <location>
        <begin position="53"/>
        <end position="148"/>
    </location>
</feature>
<name>A0A7V8SXT7_9BACT</name>
<keyword evidence="3" id="KW-1185">Reference proteome</keyword>
<sequence length="148" mass="15842">MERSIFAAIFGGLLGILSLAFVAHRPEGEANLEPLAGLAPPPSPQPKPEGDWRILDPVLYENISVFPVVASYGQDTSAFLTLEEGLATGEVLIRERGSEEMVRGRDGRPVSILQTAGASVNQLVLVNRSKRPLLLLAGELVSGGKQDR</sequence>
<evidence type="ECO:0000313" key="2">
    <source>
        <dbReference type="EMBL" id="MBA0086324.1"/>
    </source>
</evidence>
<protein>
    <recommendedName>
        <fullName evidence="1">ARG and Rhodanese-Phosphatase-superfamily-associated domain-containing protein</fullName>
    </recommendedName>
</protein>
<dbReference type="Pfam" id="PF20208">
    <property type="entry name" value="ARPP-1"/>
    <property type="match status" value="1"/>
</dbReference>
<organism evidence="2 3">
    <name type="scientific">Candidatus Acidiferrum panamense</name>
    <dbReference type="NCBI Taxonomy" id="2741543"/>
    <lineage>
        <taxon>Bacteria</taxon>
        <taxon>Pseudomonadati</taxon>
        <taxon>Acidobacteriota</taxon>
        <taxon>Terriglobia</taxon>
        <taxon>Candidatus Acidiferrales</taxon>
        <taxon>Candidatus Acidiferrum</taxon>
    </lineage>
</organism>
<evidence type="ECO:0000259" key="1">
    <source>
        <dbReference type="Pfam" id="PF20208"/>
    </source>
</evidence>
<comment type="caution">
    <text evidence="2">The sequence shown here is derived from an EMBL/GenBank/DDBJ whole genome shotgun (WGS) entry which is preliminary data.</text>
</comment>
<feature type="non-terminal residue" evidence="2">
    <location>
        <position position="148"/>
    </location>
</feature>
<dbReference type="EMBL" id="JACDQQ010001458">
    <property type="protein sequence ID" value="MBA0086324.1"/>
    <property type="molecule type" value="Genomic_DNA"/>
</dbReference>